<evidence type="ECO:0008006" key="10">
    <source>
        <dbReference type="Google" id="ProtNLM"/>
    </source>
</evidence>
<dbReference type="Gene3D" id="3.40.50.300">
    <property type="entry name" value="P-loop containing nucleotide triphosphate hydrolases"/>
    <property type="match status" value="1"/>
</dbReference>
<dbReference type="InterPro" id="IPR032705">
    <property type="entry name" value="ORC4_C"/>
</dbReference>
<feature type="domain" description="Origin recognition complex subunit 4 C-terminal" evidence="7">
    <location>
        <begin position="221"/>
        <end position="463"/>
    </location>
</feature>
<dbReference type="Pfam" id="PF14629">
    <property type="entry name" value="ORC4_C"/>
    <property type="match status" value="1"/>
</dbReference>
<dbReference type="GO" id="GO:0005664">
    <property type="term" value="C:nuclear origin of replication recognition complex"/>
    <property type="evidence" value="ECO:0007669"/>
    <property type="project" value="TreeGrafter"/>
</dbReference>
<gene>
    <name evidence="8" type="ORF">ASCRUDRAFT_24603</name>
</gene>
<dbReference type="STRING" id="1344418.A0A1D2VQR6"/>
<sequence>LEHTIRDGDSTSLLLIGPHLSGKSLVLDNVLKDLNNKYNVNGNRYYFEIRLSGLIQTDDKMAVKEIARQLDKYTGEVSKNYEEELKFEKKSINETFSSLLLSLGQNSVNKKGENVEKQMGIVFILDEFHEFIFHSRQSLLYNLFDFSTNNTIPIAVIGLTTKISSLEMLEKRVRSRFSQRQINFFGNSNNSSANKKDERFLTSSSTMDINYGLQNFWNDIRSNLCLNIDEINDKEFINKKFGLLWNDYINELFYNSSQQVNTQLKKQVVINYLTTKNIKEINHISLYPISNVSIQNPFPKDKDFSFYLNVNSNNQFDGKGLKLFLNSSLSDLELSLLICGARIILKNDMSLVSLNIVYDEYNKLAKFRNEERAKQFQTSALNSSSFVFETDTNSNDNMKPLIGFKIYSKDACKDAWERMVSLDLLILPANISKQTLSSKFRGGLKNINTQMYQVLLSLEELGLLVDDSSLLKRFTRL</sequence>
<accession>A0A1D2VQR6</accession>
<dbReference type="Proteomes" id="UP000095038">
    <property type="component" value="Unassembled WGS sequence"/>
</dbReference>
<feature type="domain" description="ATPase AAA-type core" evidence="6">
    <location>
        <begin position="13"/>
        <end position="180"/>
    </location>
</feature>
<evidence type="ECO:0000313" key="9">
    <source>
        <dbReference type="Proteomes" id="UP000095038"/>
    </source>
</evidence>
<comment type="similarity">
    <text evidence="2">Belongs to the ORC4 family.</text>
</comment>
<protein>
    <recommendedName>
        <fullName evidence="10">Origin recognition complex subunit 4</fullName>
    </recommendedName>
</protein>
<keyword evidence="5" id="KW-0539">Nucleus</keyword>
<proteinExistence type="inferred from homology"/>
<keyword evidence="3" id="KW-0235">DNA replication</keyword>
<dbReference type="GO" id="GO:0005524">
    <property type="term" value="F:ATP binding"/>
    <property type="evidence" value="ECO:0007669"/>
    <property type="project" value="InterPro"/>
</dbReference>
<dbReference type="SUPFAM" id="SSF52540">
    <property type="entry name" value="P-loop containing nucleoside triphosphate hydrolases"/>
    <property type="match status" value="1"/>
</dbReference>
<feature type="non-terminal residue" evidence="8">
    <location>
        <position position="1"/>
    </location>
</feature>
<dbReference type="GO" id="GO:0006270">
    <property type="term" value="P:DNA replication initiation"/>
    <property type="evidence" value="ECO:0007669"/>
    <property type="project" value="TreeGrafter"/>
</dbReference>
<evidence type="ECO:0000313" key="8">
    <source>
        <dbReference type="EMBL" id="ODV63951.1"/>
    </source>
</evidence>
<dbReference type="AlphaFoldDB" id="A0A1D2VQR6"/>
<name>A0A1D2VQR6_9ASCO</name>
<dbReference type="EMBL" id="KV454475">
    <property type="protein sequence ID" value="ODV63951.1"/>
    <property type="molecule type" value="Genomic_DNA"/>
</dbReference>
<organism evidence="8 9">
    <name type="scientific">Ascoidea rubescens DSM 1968</name>
    <dbReference type="NCBI Taxonomy" id="1344418"/>
    <lineage>
        <taxon>Eukaryota</taxon>
        <taxon>Fungi</taxon>
        <taxon>Dikarya</taxon>
        <taxon>Ascomycota</taxon>
        <taxon>Saccharomycotina</taxon>
        <taxon>Saccharomycetes</taxon>
        <taxon>Ascoideaceae</taxon>
        <taxon>Ascoidea</taxon>
    </lineage>
</organism>
<dbReference type="PANTHER" id="PTHR12087">
    <property type="entry name" value="ORIGIN RECOGNITION COMPLEX SUBUNIT 4"/>
    <property type="match status" value="1"/>
</dbReference>
<reference evidence="9" key="1">
    <citation type="submission" date="2016-05" db="EMBL/GenBank/DDBJ databases">
        <title>Comparative genomics of biotechnologically important yeasts.</title>
        <authorList>
            <consortium name="DOE Joint Genome Institute"/>
            <person name="Riley R."/>
            <person name="Haridas S."/>
            <person name="Wolfe K.H."/>
            <person name="Lopes M.R."/>
            <person name="Hittinger C.T."/>
            <person name="Goker M."/>
            <person name="Salamov A."/>
            <person name="Wisecaver J."/>
            <person name="Long T.M."/>
            <person name="Aerts A.L."/>
            <person name="Barry K."/>
            <person name="Choi C."/>
            <person name="Clum A."/>
            <person name="Coughlan A.Y."/>
            <person name="Deshpande S."/>
            <person name="Douglass A.P."/>
            <person name="Hanson S.J."/>
            <person name="Klenk H.-P."/>
            <person name="Labutti K."/>
            <person name="Lapidus A."/>
            <person name="Lindquist E."/>
            <person name="Lipzen A."/>
            <person name="Meier-Kolthoff J.P."/>
            <person name="Ohm R.A."/>
            <person name="Otillar R.P."/>
            <person name="Pangilinan J."/>
            <person name="Peng Y."/>
            <person name="Rokas A."/>
            <person name="Rosa C.A."/>
            <person name="Scheuner C."/>
            <person name="Sibirny A.A."/>
            <person name="Slot J.C."/>
            <person name="Stielow J.B."/>
            <person name="Sun H."/>
            <person name="Kurtzman C.P."/>
            <person name="Blackwell M."/>
            <person name="Grigoriev I.V."/>
            <person name="Jeffries T.W."/>
        </authorList>
    </citation>
    <scope>NUCLEOTIDE SEQUENCE [LARGE SCALE GENOMIC DNA]</scope>
    <source>
        <strain evidence="9">DSM 1968</strain>
    </source>
</reference>
<evidence type="ECO:0000259" key="6">
    <source>
        <dbReference type="Pfam" id="PF00004"/>
    </source>
</evidence>
<dbReference type="GeneID" id="30963493"/>
<dbReference type="Pfam" id="PF00004">
    <property type="entry name" value="AAA"/>
    <property type="match status" value="1"/>
</dbReference>
<keyword evidence="9" id="KW-1185">Reference proteome</keyword>
<evidence type="ECO:0000256" key="2">
    <source>
        <dbReference type="ARBA" id="ARBA00005334"/>
    </source>
</evidence>
<dbReference type="OrthoDB" id="343623at2759"/>
<feature type="non-terminal residue" evidence="8">
    <location>
        <position position="477"/>
    </location>
</feature>
<dbReference type="FunCoup" id="A0A1D2VQR6">
    <property type="interactions" value="724"/>
</dbReference>
<dbReference type="InterPro" id="IPR027417">
    <property type="entry name" value="P-loop_NTPase"/>
</dbReference>
<dbReference type="InParanoid" id="A0A1D2VQR6"/>
<evidence type="ECO:0000256" key="1">
    <source>
        <dbReference type="ARBA" id="ARBA00004123"/>
    </source>
</evidence>
<evidence type="ECO:0000256" key="3">
    <source>
        <dbReference type="ARBA" id="ARBA00022705"/>
    </source>
</evidence>
<dbReference type="InterPro" id="IPR003959">
    <property type="entry name" value="ATPase_AAA_core"/>
</dbReference>
<evidence type="ECO:0000256" key="4">
    <source>
        <dbReference type="ARBA" id="ARBA00023125"/>
    </source>
</evidence>
<evidence type="ECO:0000256" key="5">
    <source>
        <dbReference type="ARBA" id="ARBA00023242"/>
    </source>
</evidence>
<dbReference type="RefSeq" id="XP_020050258.1">
    <property type="nucleotide sequence ID" value="XM_020189857.2"/>
</dbReference>
<keyword evidence="4" id="KW-0238">DNA-binding</keyword>
<dbReference type="GO" id="GO:0016887">
    <property type="term" value="F:ATP hydrolysis activity"/>
    <property type="evidence" value="ECO:0007669"/>
    <property type="project" value="InterPro"/>
</dbReference>
<comment type="subcellular location">
    <subcellularLocation>
        <location evidence="1">Nucleus</location>
    </subcellularLocation>
</comment>
<dbReference type="PANTHER" id="PTHR12087:SF0">
    <property type="entry name" value="ORIGIN RECOGNITION COMPLEX SUBUNIT 4"/>
    <property type="match status" value="1"/>
</dbReference>
<dbReference type="InterPro" id="IPR016527">
    <property type="entry name" value="ORC4"/>
</dbReference>
<dbReference type="GO" id="GO:0003688">
    <property type="term" value="F:DNA replication origin binding"/>
    <property type="evidence" value="ECO:0007669"/>
    <property type="project" value="TreeGrafter"/>
</dbReference>
<evidence type="ECO:0000259" key="7">
    <source>
        <dbReference type="Pfam" id="PF14629"/>
    </source>
</evidence>